<name>A0A2S3YLQ3_9HYPH</name>
<evidence type="ECO:0000313" key="1">
    <source>
        <dbReference type="EMBL" id="POH29766.1"/>
    </source>
</evidence>
<comment type="caution">
    <text evidence="1">The sequence shown here is derived from an EMBL/GenBank/DDBJ whole genome shotgun (WGS) entry which is preliminary data.</text>
</comment>
<evidence type="ECO:0000313" key="2">
    <source>
        <dbReference type="Proteomes" id="UP000237511"/>
    </source>
</evidence>
<accession>A0A2S3YLQ3</accession>
<gene>
    <name evidence="1" type="ORF">ATY31_17820</name>
</gene>
<dbReference type="EMBL" id="LODU01000043">
    <property type="protein sequence ID" value="POH29766.1"/>
    <property type="molecule type" value="Genomic_DNA"/>
</dbReference>
<dbReference type="Proteomes" id="UP000237511">
    <property type="component" value="Unassembled WGS sequence"/>
</dbReference>
<reference evidence="1 2" key="1">
    <citation type="journal article" date="2014" name="Syst. Appl. Microbiol.">
        <title>Microsymbionts of Phaseolus vulgaris in acid and alkaline soils of Mexico.</title>
        <authorList>
            <person name="Verastegui-Valdes M.M."/>
            <person name="Zhang Y.J."/>
            <person name="Rivera-Orduna F.N."/>
            <person name="Cheng H.P."/>
            <person name="Sui X.H."/>
            <person name="Wang E.T."/>
        </authorList>
    </citation>
    <scope>NUCLEOTIDE SEQUENCE [LARGE SCALE GENOMIC DNA]</scope>
    <source>
        <strain evidence="1 2">FG01</strain>
    </source>
</reference>
<protein>
    <submittedName>
        <fullName evidence="1">Uncharacterized protein</fullName>
    </submittedName>
</protein>
<sequence length="91" mass="10333">MSSDSVDQLGALANEHLTDPLNYQNLLLHLLLDGNEAHCWAGDCLADCFSISSIILVRFDIRFDVLRRQEANIVPHVTQQPRPEMRAWTCL</sequence>
<dbReference type="AlphaFoldDB" id="A0A2S3YLQ3"/>
<proteinExistence type="predicted"/>
<organism evidence="1 2">
    <name type="scientific">Sinorhizobium americanum</name>
    <dbReference type="NCBI Taxonomy" id="194963"/>
    <lineage>
        <taxon>Bacteria</taxon>
        <taxon>Pseudomonadati</taxon>
        <taxon>Pseudomonadota</taxon>
        <taxon>Alphaproteobacteria</taxon>
        <taxon>Hyphomicrobiales</taxon>
        <taxon>Rhizobiaceae</taxon>
        <taxon>Sinorhizobium/Ensifer group</taxon>
        <taxon>Sinorhizobium</taxon>
    </lineage>
</organism>